<comment type="caution">
    <text evidence="4">The sequence shown here is derived from an EMBL/GenBank/DDBJ whole genome shotgun (WGS) entry which is preliminary data.</text>
</comment>
<feature type="non-terminal residue" evidence="4">
    <location>
        <position position="1"/>
    </location>
</feature>
<dbReference type="EMBL" id="JACCKB010000368">
    <property type="protein sequence ID" value="NYZ70254.1"/>
    <property type="molecule type" value="Genomic_DNA"/>
</dbReference>
<reference evidence="4 5" key="1">
    <citation type="submission" date="2020-07" db="EMBL/GenBank/DDBJ databases">
        <title>Endozoicomonas sp. nov., isolated from sediment.</title>
        <authorList>
            <person name="Gu T."/>
        </authorList>
    </citation>
    <scope>NUCLEOTIDE SEQUENCE [LARGE SCALE GENOMIC DNA]</scope>
    <source>
        <strain evidence="4 5">SM1973</strain>
    </source>
</reference>
<evidence type="ECO:0000256" key="2">
    <source>
        <dbReference type="SAM" id="MobiDB-lite"/>
    </source>
</evidence>
<keyword evidence="5" id="KW-1185">Reference proteome</keyword>
<dbReference type="AlphaFoldDB" id="A0A853IJS0"/>
<dbReference type="InterPro" id="IPR036442">
    <property type="entry name" value="ProQ/FinO_sf"/>
</dbReference>
<feature type="domain" description="ProQ/FinO" evidence="3">
    <location>
        <begin position="50"/>
        <end position="158"/>
    </location>
</feature>
<dbReference type="InterPro" id="IPR016103">
    <property type="entry name" value="ProQ/FinO"/>
</dbReference>
<dbReference type="RefSeq" id="WP_180572157.1">
    <property type="nucleotide sequence ID" value="NZ_JACCKB010000368.1"/>
</dbReference>
<evidence type="ECO:0000313" key="4">
    <source>
        <dbReference type="EMBL" id="NYZ70254.1"/>
    </source>
</evidence>
<sequence>KLKQGLNKPKTTLSAQVQKKLSIKPKAKPVAKVKPKQQKKKKELVELPPPPKCSTKKALRILRERFPNAFNDEMKPLKPAIANDVYDLVNDVMSQQKLRHAIRAYQRIPQYMLNEATAGMPVLDKEGNKHDEVTQAIAEQRMNRIKSRAERGRTKEQKALELLEPVYS</sequence>
<feature type="compositionally biased region" description="Polar residues" evidence="2">
    <location>
        <begin position="9"/>
        <end position="19"/>
    </location>
</feature>
<protein>
    <recommendedName>
        <fullName evidence="3">ProQ/FinO domain-containing protein</fullName>
    </recommendedName>
</protein>
<evidence type="ECO:0000259" key="3">
    <source>
        <dbReference type="SMART" id="SM00945"/>
    </source>
</evidence>
<dbReference type="SMART" id="SM00945">
    <property type="entry name" value="ProQ"/>
    <property type="match status" value="1"/>
</dbReference>
<evidence type="ECO:0000313" key="5">
    <source>
        <dbReference type="Proteomes" id="UP000569732"/>
    </source>
</evidence>
<evidence type="ECO:0000256" key="1">
    <source>
        <dbReference type="ARBA" id="ARBA00022884"/>
    </source>
</evidence>
<feature type="compositionally biased region" description="Basic residues" evidence="2">
    <location>
        <begin position="21"/>
        <end position="42"/>
    </location>
</feature>
<gene>
    <name evidence="4" type="ORF">H0A36_30030</name>
</gene>
<organism evidence="4 5">
    <name type="scientific">Spartinivicinus marinus</name>
    <dbReference type="NCBI Taxonomy" id="2994442"/>
    <lineage>
        <taxon>Bacteria</taxon>
        <taxon>Pseudomonadati</taxon>
        <taxon>Pseudomonadota</taxon>
        <taxon>Gammaproteobacteria</taxon>
        <taxon>Oceanospirillales</taxon>
        <taxon>Zooshikellaceae</taxon>
        <taxon>Spartinivicinus</taxon>
    </lineage>
</organism>
<keyword evidence="1" id="KW-0694">RNA-binding</keyword>
<dbReference type="Pfam" id="PF04352">
    <property type="entry name" value="ProQ"/>
    <property type="match status" value="1"/>
</dbReference>
<dbReference type="SUPFAM" id="SSF48657">
    <property type="entry name" value="FinO-like"/>
    <property type="match status" value="1"/>
</dbReference>
<proteinExistence type="predicted"/>
<name>A0A853IJS0_9GAMM</name>
<feature type="region of interest" description="Disordered" evidence="2">
    <location>
        <begin position="1"/>
        <end position="52"/>
    </location>
</feature>
<dbReference type="Gene3D" id="1.10.1710.10">
    <property type="entry name" value="ProQ/FinO domain"/>
    <property type="match status" value="1"/>
</dbReference>
<dbReference type="Proteomes" id="UP000569732">
    <property type="component" value="Unassembled WGS sequence"/>
</dbReference>
<dbReference type="GO" id="GO:0003723">
    <property type="term" value="F:RNA binding"/>
    <property type="evidence" value="ECO:0007669"/>
    <property type="project" value="UniProtKB-KW"/>
</dbReference>
<accession>A0A853IJS0</accession>